<keyword evidence="2" id="KW-0812">Transmembrane</keyword>
<evidence type="ECO:0000313" key="4">
    <source>
        <dbReference type="Proteomes" id="UP000799771"/>
    </source>
</evidence>
<evidence type="ECO:0000313" key="3">
    <source>
        <dbReference type="EMBL" id="KAF2126266.1"/>
    </source>
</evidence>
<keyword evidence="4" id="KW-1185">Reference proteome</keyword>
<keyword evidence="2" id="KW-1133">Transmembrane helix</keyword>
<gene>
    <name evidence="3" type="ORF">P153DRAFT_89185</name>
</gene>
<dbReference type="Proteomes" id="UP000799771">
    <property type="component" value="Unassembled WGS sequence"/>
</dbReference>
<organism evidence="3 4">
    <name type="scientific">Dothidotthia symphoricarpi CBS 119687</name>
    <dbReference type="NCBI Taxonomy" id="1392245"/>
    <lineage>
        <taxon>Eukaryota</taxon>
        <taxon>Fungi</taxon>
        <taxon>Dikarya</taxon>
        <taxon>Ascomycota</taxon>
        <taxon>Pezizomycotina</taxon>
        <taxon>Dothideomycetes</taxon>
        <taxon>Pleosporomycetidae</taxon>
        <taxon>Pleosporales</taxon>
        <taxon>Dothidotthiaceae</taxon>
        <taxon>Dothidotthia</taxon>
    </lineage>
</organism>
<protein>
    <submittedName>
        <fullName evidence="3">Uncharacterized protein</fullName>
    </submittedName>
</protein>
<proteinExistence type="predicted"/>
<reference evidence="3" key="1">
    <citation type="journal article" date="2020" name="Stud. Mycol.">
        <title>101 Dothideomycetes genomes: a test case for predicting lifestyles and emergence of pathogens.</title>
        <authorList>
            <person name="Haridas S."/>
            <person name="Albert R."/>
            <person name="Binder M."/>
            <person name="Bloem J."/>
            <person name="Labutti K."/>
            <person name="Salamov A."/>
            <person name="Andreopoulos B."/>
            <person name="Baker S."/>
            <person name="Barry K."/>
            <person name="Bills G."/>
            <person name="Bluhm B."/>
            <person name="Cannon C."/>
            <person name="Castanera R."/>
            <person name="Culley D."/>
            <person name="Daum C."/>
            <person name="Ezra D."/>
            <person name="Gonzalez J."/>
            <person name="Henrissat B."/>
            <person name="Kuo A."/>
            <person name="Liang C."/>
            <person name="Lipzen A."/>
            <person name="Lutzoni F."/>
            <person name="Magnuson J."/>
            <person name="Mondo S."/>
            <person name="Nolan M."/>
            <person name="Ohm R."/>
            <person name="Pangilinan J."/>
            <person name="Park H.-J."/>
            <person name="Ramirez L."/>
            <person name="Alfaro M."/>
            <person name="Sun H."/>
            <person name="Tritt A."/>
            <person name="Yoshinaga Y."/>
            <person name="Zwiers L.-H."/>
            <person name="Turgeon B."/>
            <person name="Goodwin S."/>
            <person name="Spatafora J."/>
            <person name="Crous P."/>
            <person name="Grigoriev I."/>
        </authorList>
    </citation>
    <scope>NUCLEOTIDE SEQUENCE</scope>
    <source>
        <strain evidence="3">CBS 119687</strain>
    </source>
</reference>
<dbReference type="EMBL" id="ML977514">
    <property type="protein sequence ID" value="KAF2126266.1"/>
    <property type="molecule type" value="Genomic_DNA"/>
</dbReference>
<dbReference type="RefSeq" id="XP_033520658.1">
    <property type="nucleotide sequence ID" value="XM_033673466.1"/>
</dbReference>
<evidence type="ECO:0000256" key="2">
    <source>
        <dbReference type="SAM" id="Phobius"/>
    </source>
</evidence>
<feature type="region of interest" description="Disordered" evidence="1">
    <location>
        <begin position="69"/>
        <end position="88"/>
    </location>
</feature>
<sequence>MVACLFASTTQPSSPCRGPTTLSIPLSLPEAFDKHVGYDKSARWLVYSFLDLCLLVILIRAVYGTSLDTVRSGDRTPSARGAPEGRMG</sequence>
<feature type="transmembrane region" description="Helical" evidence="2">
    <location>
        <begin position="44"/>
        <end position="63"/>
    </location>
</feature>
<accession>A0A6A6A3Z2</accession>
<keyword evidence="2" id="KW-0472">Membrane</keyword>
<dbReference type="AlphaFoldDB" id="A0A6A6A3Z2"/>
<dbReference type="GeneID" id="54413898"/>
<name>A0A6A6A3Z2_9PLEO</name>
<evidence type="ECO:0000256" key="1">
    <source>
        <dbReference type="SAM" id="MobiDB-lite"/>
    </source>
</evidence>